<evidence type="ECO:0000259" key="8">
    <source>
        <dbReference type="Pfam" id="PF00135"/>
    </source>
</evidence>
<dbReference type="GO" id="GO:0052689">
    <property type="term" value="F:carboxylic ester hydrolase activity"/>
    <property type="evidence" value="ECO:0007669"/>
    <property type="project" value="UniProtKB-KW"/>
</dbReference>
<keyword evidence="2" id="KW-0719">Serine esterase</keyword>
<proteinExistence type="inferred from homology"/>
<feature type="transmembrane region" description="Helical" evidence="7">
    <location>
        <begin position="596"/>
        <end position="618"/>
    </location>
</feature>
<keyword evidence="7" id="KW-0812">Transmembrane</keyword>
<evidence type="ECO:0000256" key="6">
    <source>
        <dbReference type="SAM" id="MobiDB-lite"/>
    </source>
</evidence>
<dbReference type="AlphaFoldDB" id="A0A8J2L556"/>
<evidence type="ECO:0000256" key="1">
    <source>
        <dbReference type="ARBA" id="ARBA00005964"/>
    </source>
</evidence>
<dbReference type="InterPro" id="IPR051093">
    <property type="entry name" value="Neuroligin/BSAL"/>
</dbReference>
<reference evidence="9" key="1">
    <citation type="submission" date="2021-06" db="EMBL/GenBank/DDBJ databases">
        <authorList>
            <person name="Hodson N. C."/>
            <person name="Mongue J. A."/>
            <person name="Jaron S. K."/>
        </authorList>
    </citation>
    <scope>NUCLEOTIDE SEQUENCE</scope>
</reference>
<gene>
    <name evidence="9" type="ORF">AFUS01_LOCUS26434</name>
</gene>
<comment type="similarity">
    <text evidence="1 5">Belongs to the type-B carboxylesterase/lipase family.</text>
</comment>
<keyword evidence="4" id="KW-0325">Glycoprotein</keyword>
<protein>
    <recommendedName>
        <fullName evidence="5">Carboxylic ester hydrolase</fullName>
        <ecNumber evidence="5">3.1.1.-</ecNumber>
    </recommendedName>
</protein>
<dbReference type="InterPro" id="IPR019819">
    <property type="entry name" value="Carboxylesterase_B_CS"/>
</dbReference>
<evidence type="ECO:0000256" key="2">
    <source>
        <dbReference type="ARBA" id="ARBA00022487"/>
    </source>
</evidence>
<dbReference type="EC" id="3.1.1.-" evidence="5"/>
<dbReference type="InterPro" id="IPR019826">
    <property type="entry name" value="Carboxylesterase_B_AS"/>
</dbReference>
<evidence type="ECO:0000256" key="7">
    <source>
        <dbReference type="SAM" id="Phobius"/>
    </source>
</evidence>
<evidence type="ECO:0000313" key="9">
    <source>
        <dbReference type="EMBL" id="CAG7815778.1"/>
    </source>
</evidence>
<dbReference type="Pfam" id="PF00135">
    <property type="entry name" value="COesterase"/>
    <property type="match status" value="1"/>
</dbReference>
<sequence>MAFNKGPSFKCFCGIPISLPMLLFIWSVLFSFVSHVSCILINIRGLGSVQGIRDSSTNTYAFLGIPYAKSPVGPHRFMPPERHYGWNTTLDAGRYGPNCLQPTARGHTSEDCLFLNIWTPQQYASAQRSLLPVVIFIGGDLYTFFDSSVYSGAELSALDLVVVTFNYRLGVYGFFSMEDSRSGGNMGLLDQYLAIEWVHENIREFGGDPSKVTLMGHSAGAASAMMHMTSPRAAGRFQAVILMSGSSLAPWAMGYRVKDASHQLAKELGCSTSNTEAIMSCLRLQDANRITQAYYRVIDFYNGTDVFGPVVDTYLPKDVQYIARTPWEALEKGEFPKIPVISGISSKDGLLMIKRKPQLYRMSSLQLKYHFETELIPQLLERSRLQRNWMVVKEVVKFAFITGASNDTTAVMDQMLDFFTEANFLAPHIQTAQYFSQHLNPVYTYVFDQETPDPNVYSSSINSTGAWHGSILLYLFGRSVFQEIIGRDFNGIERSVSTRIQELWTNFVMTRVPSESRSSSWSQWTKFTSTEPVHFWLRDGRITPRGYQPYRTQFWTEFLPRLNYLGYSANGLGPYGDSLGIPQEYREGASTAYKSATWILVGLVLILMTILLLVLSVLRRRRKEQEFTSRETSPEVTGSRSPLPSPSPHPSRAGRSRPRSQDQGVTILY</sequence>
<feature type="transmembrane region" description="Helical" evidence="7">
    <location>
        <begin position="12"/>
        <end position="33"/>
    </location>
</feature>
<keyword evidence="5" id="KW-0378">Hydrolase</keyword>
<dbReference type="InterPro" id="IPR002018">
    <property type="entry name" value="CarbesteraseB"/>
</dbReference>
<keyword evidence="3" id="KW-0732">Signal</keyword>
<dbReference type="PROSITE" id="PS00122">
    <property type="entry name" value="CARBOXYLESTERASE_B_1"/>
    <property type="match status" value="1"/>
</dbReference>
<dbReference type="Proteomes" id="UP000708208">
    <property type="component" value="Unassembled WGS sequence"/>
</dbReference>
<dbReference type="PANTHER" id="PTHR43903">
    <property type="entry name" value="NEUROLIGIN"/>
    <property type="match status" value="1"/>
</dbReference>
<accession>A0A8J2L556</accession>
<feature type="domain" description="Carboxylesterase type B" evidence="8">
    <location>
        <begin position="41"/>
        <end position="540"/>
    </location>
</feature>
<dbReference type="EMBL" id="CAJVCH010352368">
    <property type="protein sequence ID" value="CAG7815778.1"/>
    <property type="molecule type" value="Genomic_DNA"/>
</dbReference>
<evidence type="ECO:0000256" key="3">
    <source>
        <dbReference type="ARBA" id="ARBA00022729"/>
    </source>
</evidence>
<keyword evidence="10" id="KW-1185">Reference proteome</keyword>
<keyword evidence="7" id="KW-0472">Membrane</keyword>
<name>A0A8J2L556_9HEXA</name>
<evidence type="ECO:0000256" key="5">
    <source>
        <dbReference type="RuleBase" id="RU361235"/>
    </source>
</evidence>
<dbReference type="PROSITE" id="PS00941">
    <property type="entry name" value="CARBOXYLESTERASE_B_2"/>
    <property type="match status" value="1"/>
</dbReference>
<organism evidence="9 10">
    <name type="scientific">Allacma fusca</name>
    <dbReference type="NCBI Taxonomy" id="39272"/>
    <lineage>
        <taxon>Eukaryota</taxon>
        <taxon>Metazoa</taxon>
        <taxon>Ecdysozoa</taxon>
        <taxon>Arthropoda</taxon>
        <taxon>Hexapoda</taxon>
        <taxon>Collembola</taxon>
        <taxon>Symphypleona</taxon>
        <taxon>Sminthuridae</taxon>
        <taxon>Allacma</taxon>
    </lineage>
</organism>
<evidence type="ECO:0000313" key="10">
    <source>
        <dbReference type="Proteomes" id="UP000708208"/>
    </source>
</evidence>
<feature type="region of interest" description="Disordered" evidence="6">
    <location>
        <begin position="626"/>
        <end position="669"/>
    </location>
</feature>
<comment type="caution">
    <text evidence="9">The sequence shown here is derived from an EMBL/GenBank/DDBJ whole genome shotgun (WGS) entry which is preliminary data.</text>
</comment>
<dbReference type="OrthoDB" id="19501at2759"/>
<keyword evidence="7" id="KW-1133">Transmembrane helix</keyword>
<evidence type="ECO:0000256" key="4">
    <source>
        <dbReference type="ARBA" id="ARBA00023180"/>
    </source>
</evidence>